<evidence type="ECO:0000313" key="1">
    <source>
        <dbReference type="EnsemblPlants" id="PGSC0003DMT400091235"/>
    </source>
</evidence>
<dbReference type="InParanoid" id="M1DM54"/>
<evidence type="ECO:0000313" key="2">
    <source>
        <dbReference type="Proteomes" id="UP000011115"/>
    </source>
</evidence>
<dbReference type="Gramene" id="PGSC0003DMT400091235">
    <property type="protein sequence ID" value="PGSC0003DMT400091235"/>
    <property type="gene ID" value="PGSC0003DMG400040806"/>
</dbReference>
<organism evidence="1 2">
    <name type="scientific">Solanum tuberosum</name>
    <name type="common">Potato</name>
    <dbReference type="NCBI Taxonomy" id="4113"/>
    <lineage>
        <taxon>Eukaryota</taxon>
        <taxon>Viridiplantae</taxon>
        <taxon>Streptophyta</taxon>
        <taxon>Embryophyta</taxon>
        <taxon>Tracheophyta</taxon>
        <taxon>Spermatophyta</taxon>
        <taxon>Magnoliopsida</taxon>
        <taxon>eudicotyledons</taxon>
        <taxon>Gunneridae</taxon>
        <taxon>Pentapetalae</taxon>
        <taxon>asterids</taxon>
        <taxon>lamiids</taxon>
        <taxon>Solanales</taxon>
        <taxon>Solanaceae</taxon>
        <taxon>Solanoideae</taxon>
        <taxon>Solaneae</taxon>
        <taxon>Solanum</taxon>
    </lineage>
</organism>
<dbReference type="PaxDb" id="4113-PGSC0003DMT400091235"/>
<proteinExistence type="predicted"/>
<name>M1DM54_SOLTU</name>
<keyword evidence="2" id="KW-1185">Reference proteome</keyword>
<sequence length="117" mass="13573">MAKTNKETENDQILATLFTQLDLVAKMILEFELPDKNKDRYISPHERVKPKEYEGGKIEDIRSLILHKVEQHDKVLNEMKDNVSLLNQMTASHSISIQLLETQMGHVLSRLYPTNQN</sequence>
<dbReference type="AlphaFoldDB" id="M1DM54"/>
<protein>
    <submittedName>
        <fullName evidence="1">Uncharacterized protein</fullName>
    </submittedName>
</protein>
<dbReference type="HOGENOM" id="CLU_029307_9_0_1"/>
<reference evidence="1" key="2">
    <citation type="submission" date="2015-06" db="UniProtKB">
        <authorList>
            <consortium name="EnsemblPlants"/>
        </authorList>
    </citation>
    <scope>IDENTIFICATION</scope>
    <source>
        <strain evidence="1">DM1-3 516 R44</strain>
    </source>
</reference>
<dbReference type="EnsemblPlants" id="PGSC0003DMT400091235">
    <property type="protein sequence ID" value="PGSC0003DMT400091235"/>
    <property type="gene ID" value="PGSC0003DMG400040806"/>
</dbReference>
<dbReference type="Proteomes" id="UP000011115">
    <property type="component" value="Unassembled WGS sequence"/>
</dbReference>
<reference evidence="2" key="1">
    <citation type="journal article" date="2011" name="Nature">
        <title>Genome sequence and analysis of the tuber crop potato.</title>
        <authorList>
            <consortium name="The Potato Genome Sequencing Consortium"/>
        </authorList>
    </citation>
    <scope>NUCLEOTIDE SEQUENCE [LARGE SCALE GENOMIC DNA]</scope>
    <source>
        <strain evidence="2">cv. DM1-3 516 R44</strain>
    </source>
</reference>
<accession>M1DM54</accession>